<keyword evidence="8" id="KW-0812">Transmembrane</keyword>
<sequence>MKKFKTIFIVATCIALGSQVYVNLFVPYFTITLSVIILPTLLYFNREFNPIYLTFIVGIVSPLYRGFMLYISDIALNQVIYSVFSDVLFYFTYGIVYYFLYWKRTDTNLTNFFVSIVTSDFVSNVLEISVLMNFKGYKYNIFQTLAIIAFIRSAIVTSVILLFRYYNFLLTKEEHEKRYRKLVLITSKVKSEVYFMEKNKRDIEDVMKKAFYLYKILSKNDYPTEFENVSLDVAKDVHEIKKDYINVIKGLEEMLDERSDNTKMNIKDIVRFIEADVKEYIRRNKLDICLDFKVYDNFNVEKHFYLVSVIRNLIYNSIEAMDGRRNGCIRIIIRKEKGKCIFTILDNGSGIKNENLSYIFNPGFSTKFDRKTGDIYRGLGLTHVKGIVTDIFSGAISVVSREGKGTKFTIKIKEDKIGG</sequence>
<dbReference type="InterPro" id="IPR036890">
    <property type="entry name" value="HATPase_C_sf"/>
</dbReference>
<keyword evidence="8" id="KW-0472">Membrane</keyword>
<protein>
    <recommendedName>
        <fullName evidence="2">histidine kinase</fullName>
        <ecNumber evidence="2">2.7.13.3</ecNumber>
    </recommendedName>
</protein>
<dbReference type="SMART" id="SM00387">
    <property type="entry name" value="HATPase_c"/>
    <property type="match status" value="1"/>
</dbReference>
<keyword evidence="11" id="KW-1185">Reference proteome</keyword>
<reference evidence="10 11" key="1">
    <citation type="submission" date="2024-08" db="EMBL/GenBank/DDBJ databases">
        <title>Clostridium lapicellarii sp. nov., and Clostridium renhuaiense sp. nov., two species isolated from the mud in a fermentation cellar used for producing sauce-flavour Chinese liquors.</title>
        <authorList>
            <person name="Yang F."/>
            <person name="Wang H."/>
            <person name="Chen L.Q."/>
            <person name="Zhou N."/>
            <person name="Lu J.J."/>
            <person name="Pu X.X."/>
            <person name="Wan B."/>
            <person name="Wang L."/>
            <person name="Liu S.J."/>
        </authorList>
    </citation>
    <scope>NUCLEOTIDE SEQUENCE [LARGE SCALE GENOMIC DNA]</scope>
    <source>
        <strain evidence="10 11">MT-113</strain>
    </source>
</reference>
<accession>A0ABV4E116</accession>
<dbReference type="PANTHER" id="PTHR43065">
    <property type="entry name" value="SENSOR HISTIDINE KINASE"/>
    <property type="match status" value="1"/>
</dbReference>
<dbReference type="GO" id="GO:0005524">
    <property type="term" value="F:ATP binding"/>
    <property type="evidence" value="ECO:0007669"/>
    <property type="project" value="UniProtKB-KW"/>
</dbReference>
<evidence type="ECO:0000313" key="11">
    <source>
        <dbReference type="Proteomes" id="UP001565220"/>
    </source>
</evidence>
<dbReference type="InterPro" id="IPR003594">
    <property type="entry name" value="HATPase_dom"/>
</dbReference>
<feature type="transmembrane region" description="Helical" evidence="8">
    <location>
        <begin position="51"/>
        <end position="72"/>
    </location>
</feature>
<organism evidence="10 11">
    <name type="scientific">Clostridium lapidicellarium</name>
    <dbReference type="NCBI Taxonomy" id="3240931"/>
    <lineage>
        <taxon>Bacteria</taxon>
        <taxon>Bacillati</taxon>
        <taxon>Bacillota</taxon>
        <taxon>Clostridia</taxon>
        <taxon>Eubacteriales</taxon>
        <taxon>Clostridiaceae</taxon>
        <taxon>Clostridium</taxon>
    </lineage>
</organism>
<evidence type="ECO:0000259" key="9">
    <source>
        <dbReference type="PROSITE" id="PS50109"/>
    </source>
</evidence>
<evidence type="ECO:0000256" key="6">
    <source>
        <dbReference type="ARBA" id="ARBA00022840"/>
    </source>
</evidence>
<dbReference type="SUPFAM" id="SSF55874">
    <property type="entry name" value="ATPase domain of HSP90 chaperone/DNA topoisomerase II/histidine kinase"/>
    <property type="match status" value="1"/>
</dbReference>
<dbReference type="RefSeq" id="WP_294184102.1">
    <property type="nucleotide sequence ID" value="NZ_JBGFFE010000031.1"/>
</dbReference>
<dbReference type="Pfam" id="PF02518">
    <property type="entry name" value="HATPase_c"/>
    <property type="match status" value="1"/>
</dbReference>
<dbReference type="Gene3D" id="3.30.565.10">
    <property type="entry name" value="Histidine kinase-like ATPase, C-terminal domain"/>
    <property type="match status" value="1"/>
</dbReference>
<keyword evidence="3" id="KW-0808">Transferase</keyword>
<dbReference type="EMBL" id="JBGFFE010000031">
    <property type="protein sequence ID" value="MEY8764847.1"/>
    <property type="molecule type" value="Genomic_DNA"/>
</dbReference>
<dbReference type="InterPro" id="IPR004358">
    <property type="entry name" value="Sig_transdc_His_kin-like_C"/>
</dbReference>
<keyword evidence="4" id="KW-0547">Nucleotide-binding</keyword>
<feature type="transmembrane region" description="Helical" evidence="8">
    <location>
        <begin position="27"/>
        <end position="44"/>
    </location>
</feature>
<comment type="caution">
    <text evidence="10">The sequence shown here is derived from an EMBL/GenBank/DDBJ whole genome shotgun (WGS) entry which is preliminary data.</text>
</comment>
<keyword evidence="7" id="KW-0902">Two-component regulatory system</keyword>
<dbReference type="PANTHER" id="PTHR43065:SF46">
    <property type="entry name" value="C4-DICARBOXYLATE TRANSPORT SENSOR PROTEIN DCTB"/>
    <property type="match status" value="1"/>
</dbReference>
<keyword evidence="6 10" id="KW-0067">ATP-binding</keyword>
<evidence type="ECO:0000256" key="4">
    <source>
        <dbReference type="ARBA" id="ARBA00022741"/>
    </source>
</evidence>
<evidence type="ECO:0000256" key="3">
    <source>
        <dbReference type="ARBA" id="ARBA00022679"/>
    </source>
</evidence>
<dbReference type="PROSITE" id="PS50109">
    <property type="entry name" value="HIS_KIN"/>
    <property type="match status" value="1"/>
</dbReference>
<dbReference type="Proteomes" id="UP001565220">
    <property type="component" value="Unassembled WGS sequence"/>
</dbReference>
<gene>
    <name evidence="10" type="ORF">AB8S09_14590</name>
</gene>
<evidence type="ECO:0000313" key="10">
    <source>
        <dbReference type="EMBL" id="MEY8764847.1"/>
    </source>
</evidence>
<feature type="domain" description="Histidine kinase" evidence="9">
    <location>
        <begin position="306"/>
        <end position="416"/>
    </location>
</feature>
<name>A0ABV4E116_9CLOT</name>
<comment type="catalytic activity">
    <reaction evidence="1">
        <text>ATP + protein L-histidine = ADP + protein N-phospho-L-histidine.</text>
        <dbReference type="EC" id="2.7.13.3"/>
    </reaction>
</comment>
<keyword evidence="8" id="KW-1133">Transmembrane helix</keyword>
<proteinExistence type="predicted"/>
<dbReference type="EC" id="2.7.13.3" evidence="2"/>
<evidence type="ECO:0000256" key="5">
    <source>
        <dbReference type="ARBA" id="ARBA00022777"/>
    </source>
</evidence>
<dbReference type="PRINTS" id="PR00344">
    <property type="entry name" value="BCTRLSENSOR"/>
</dbReference>
<evidence type="ECO:0000256" key="1">
    <source>
        <dbReference type="ARBA" id="ARBA00000085"/>
    </source>
</evidence>
<keyword evidence="5" id="KW-0418">Kinase</keyword>
<feature type="transmembrane region" description="Helical" evidence="8">
    <location>
        <begin position="112"/>
        <end position="134"/>
    </location>
</feature>
<feature type="transmembrane region" description="Helical" evidence="8">
    <location>
        <begin position="78"/>
        <end position="100"/>
    </location>
</feature>
<evidence type="ECO:0000256" key="2">
    <source>
        <dbReference type="ARBA" id="ARBA00012438"/>
    </source>
</evidence>
<evidence type="ECO:0000256" key="8">
    <source>
        <dbReference type="SAM" id="Phobius"/>
    </source>
</evidence>
<evidence type="ECO:0000256" key="7">
    <source>
        <dbReference type="ARBA" id="ARBA00023012"/>
    </source>
</evidence>
<feature type="transmembrane region" description="Helical" evidence="8">
    <location>
        <begin position="140"/>
        <end position="163"/>
    </location>
</feature>
<dbReference type="InterPro" id="IPR005467">
    <property type="entry name" value="His_kinase_dom"/>
</dbReference>